<reference evidence="1 2" key="1">
    <citation type="submission" date="2016-09" db="EMBL/GenBank/DDBJ databases">
        <title>Streptomyces rubrolavendulae MJM4426 Genome sequencing and assembly.</title>
        <authorList>
            <person name="Kim J.-G."/>
        </authorList>
    </citation>
    <scope>NUCLEOTIDE SEQUENCE [LARGE SCALE GENOMIC DNA]</scope>
    <source>
        <strain evidence="1 2">MJM4426</strain>
    </source>
</reference>
<dbReference type="RefSeq" id="WP_159029420.1">
    <property type="nucleotide sequence ID" value="NZ_CP017316.1"/>
</dbReference>
<dbReference type="KEGG" id="srn:A4G23_00237"/>
<sequence>MILRSIVFGGASTAWSRYVTNDTKVPTVTLLRGRRVPVRSASQSWNSPHIRQSRA</sequence>
<gene>
    <name evidence="1" type="ORF">A4G23_00237</name>
</gene>
<proteinExistence type="predicted"/>
<dbReference type="AlphaFoldDB" id="A0A1D8FW59"/>
<dbReference type="Proteomes" id="UP000095349">
    <property type="component" value="Chromosome"/>
</dbReference>
<keyword evidence="2" id="KW-1185">Reference proteome</keyword>
<name>A0A1D8FW59_9ACTN</name>
<accession>A0A1D8FW59</accession>
<evidence type="ECO:0000313" key="2">
    <source>
        <dbReference type="Proteomes" id="UP000095349"/>
    </source>
</evidence>
<evidence type="ECO:0000313" key="1">
    <source>
        <dbReference type="EMBL" id="AOT57450.1"/>
    </source>
</evidence>
<dbReference type="EMBL" id="CP017316">
    <property type="protein sequence ID" value="AOT57450.1"/>
    <property type="molecule type" value="Genomic_DNA"/>
</dbReference>
<organism evidence="1 2">
    <name type="scientific">Streptomyces rubrolavendulae</name>
    <dbReference type="NCBI Taxonomy" id="285473"/>
    <lineage>
        <taxon>Bacteria</taxon>
        <taxon>Bacillati</taxon>
        <taxon>Actinomycetota</taxon>
        <taxon>Actinomycetes</taxon>
        <taxon>Kitasatosporales</taxon>
        <taxon>Streptomycetaceae</taxon>
        <taxon>Streptomyces</taxon>
    </lineage>
</organism>
<protein>
    <submittedName>
        <fullName evidence="1">Uncharacterized protein</fullName>
    </submittedName>
</protein>